<feature type="transmembrane region" description="Helical" evidence="1">
    <location>
        <begin position="250"/>
        <end position="269"/>
    </location>
</feature>
<keyword evidence="1" id="KW-1133">Transmembrane helix</keyword>
<dbReference type="AlphaFoldDB" id="A0AAD8Y698"/>
<comment type="caution">
    <text evidence="2">The sequence shown here is derived from an EMBL/GenBank/DDBJ whole genome shotgun (WGS) entry which is preliminary data.</text>
</comment>
<reference evidence="2" key="1">
    <citation type="submission" date="2023-06" db="EMBL/GenBank/DDBJ databases">
        <title>Survivors Of The Sea: Transcriptome response of Skeletonema marinoi to long-term dormancy.</title>
        <authorList>
            <person name="Pinder M.I.M."/>
            <person name="Kourtchenko O."/>
            <person name="Robertson E.K."/>
            <person name="Larsson T."/>
            <person name="Maumus F."/>
            <person name="Osuna-Cruz C.M."/>
            <person name="Vancaester E."/>
            <person name="Stenow R."/>
            <person name="Vandepoele K."/>
            <person name="Ploug H."/>
            <person name="Bruchert V."/>
            <person name="Godhe A."/>
            <person name="Topel M."/>
        </authorList>
    </citation>
    <scope>NUCLEOTIDE SEQUENCE</scope>
    <source>
        <strain evidence="2">R05AC</strain>
    </source>
</reference>
<dbReference type="EMBL" id="JATAAI010000018">
    <property type="protein sequence ID" value="KAK1739370.1"/>
    <property type="molecule type" value="Genomic_DNA"/>
</dbReference>
<keyword evidence="1" id="KW-0812">Transmembrane</keyword>
<dbReference type="Pfam" id="PF01062">
    <property type="entry name" value="Bestrophin"/>
    <property type="match status" value="1"/>
</dbReference>
<evidence type="ECO:0000313" key="3">
    <source>
        <dbReference type="Proteomes" id="UP001224775"/>
    </source>
</evidence>
<dbReference type="Proteomes" id="UP001224775">
    <property type="component" value="Unassembled WGS sequence"/>
</dbReference>
<proteinExistence type="predicted"/>
<evidence type="ECO:0008006" key="4">
    <source>
        <dbReference type="Google" id="ProtNLM"/>
    </source>
</evidence>
<keyword evidence="1" id="KW-0472">Membrane</keyword>
<evidence type="ECO:0000313" key="2">
    <source>
        <dbReference type="EMBL" id="KAK1739370.1"/>
    </source>
</evidence>
<organism evidence="2 3">
    <name type="scientific">Skeletonema marinoi</name>
    <dbReference type="NCBI Taxonomy" id="267567"/>
    <lineage>
        <taxon>Eukaryota</taxon>
        <taxon>Sar</taxon>
        <taxon>Stramenopiles</taxon>
        <taxon>Ochrophyta</taxon>
        <taxon>Bacillariophyta</taxon>
        <taxon>Coscinodiscophyceae</taxon>
        <taxon>Thalassiosirophycidae</taxon>
        <taxon>Thalassiosirales</taxon>
        <taxon>Skeletonemataceae</taxon>
        <taxon>Skeletonema</taxon>
        <taxon>Skeletonema marinoi-dohrnii complex</taxon>
    </lineage>
</organism>
<accession>A0AAD8Y698</accession>
<evidence type="ECO:0000256" key="1">
    <source>
        <dbReference type="SAM" id="Phobius"/>
    </source>
</evidence>
<gene>
    <name evidence="2" type="ORF">QTG54_009913</name>
</gene>
<keyword evidence="3" id="KW-1185">Reference proteome</keyword>
<sequence length="313" mass="35373">MAASALFVVFAKLITNEPFIWESGFIPPDRANPLINGLLSEILTIWKIQQTLTTFVLTFFVNQSFRFWGDFYKSVREVQGKLSSFNLLLVTNVVRSADGSLTPEAEKFLDEVGQCTRLFHILFWASKAKRFSVLKSEEGLKRMESRGLMSSKQLGILLGMDLPSDKLFYAPLEWMLVRCNQASDEGVLMSDTATKGSILKEYMFLRNGFANIGNTIEGRFPLAYVQFVQILVDTFVLFAPLALYVDLGEYSVIAVGLVVFFYCGLNNLAKIFLDPLNNEEFCDNSIYFDLGVIIREANGDSTRWRKAGRTSPF</sequence>
<dbReference type="InterPro" id="IPR021134">
    <property type="entry name" value="Bestrophin-like"/>
</dbReference>
<protein>
    <recommendedName>
        <fullName evidence="4">Bestrophin homolog</fullName>
    </recommendedName>
</protein>
<dbReference type="GO" id="GO:0005254">
    <property type="term" value="F:chloride channel activity"/>
    <property type="evidence" value="ECO:0007669"/>
    <property type="project" value="InterPro"/>
</dbReference>
<feature type="transmembrane region" description="Helical" evidence="1">
    <location>
        <begin position="222"/>
        <end position="244"/>
    </location>
</feature>
<name>A0AAD8Y698_9STRA</name>